<dbReference type="EMBL" id="SFAM01000115">
    <property type="protein sequence ID" value="TRV10715.1"/>
    <property type="molecule type" value="Genomic_DNA"/>
</dbReference>
<proteinExistence type="predicted"/>
<gene>
    <name evidence="1" type="ORF">EWV45_13140</name>
</gene>
<name>A0A552KS68_9CHRO</name>
<reference evidence="1 2" key="1">
    <citation type="submission" date="2019-01" db="EMBL/GenBank/DDBJ databases">
        <title>Coherence of Microcystis species and biogeography revealed through population genomics.</title>
        <authorList>
            <person name="Perez-Carrascal O.M."/>
            <person name="Terrat Y."/>
            <person name="Giani A."/>
            <person name="Fortin N."/>
            <person name="Tromas N."/>
            <person name="Shapiro B.J."/>
        </authorList>
    </citation>
    <scope>NUCLEOTIDE SEQUENCE [LARGE SCALE GENOMIC DNA]</scope>
    <source>
        <strain evidence="1">Mf_QC_C_20070823_S10D</strain>
    </source>
</reference>
<comment type="caution">
    <text evidence="1">The sequence shown here is derived from an EMBL/GenBank/DDBJ whole genome shotgun (WGS) entry which is preliminary data.</text>
</comment>
<dbReference type="AlphaFoldDB" id="A0A552KS68"/>
<sequence>MIYLGFSDFGLLKVNPKRGLELRLFSICFLSKSHYVDFGGIIEEEGTFCGYTIPTRLRIGWYFGTERFESEGEFFRVTIDDAIYR</sequence>
<evidence type="ECO:0000313" key="1">
    <source>
        <dbReference type="EMBL" id="TRV10715.1"/>
    </source>
</evidence>
<dbReference type="Proteomes" id="UP000315868">
    <property type="component" value="Unassembled WGS sequence"/>
</dbReference>
<organism evidence="1 2">
    <name type="scientific">Microcystis flos-aquae Mf_QC_C_20070823_S10D</name>
    <dbReference type="NCBI Taxonomy" id="2486236"/>
    <lineage>
        <taxon>Bacteria</taxon>
        <taxon>Bacillati</taxon>
        <taxon>Cyanobacteriota</taxon>
        <taxon>Cyanophyceae</taxon>
        <taxon>Oscillatoriophycideae</taxon>
        <taxon>Chroococcales</taxon>
        <taxon>Microcystaceae</taxon>
        <taxon>Microcystis</taxon>
    </lineage>
</organism>
<evidence type="ECO:0000313" key="2">
    <source>
        <dbReference type="Proteomes" id="UP000315868"/>
    </source>
</evidence>
<protein>
    <submittedName>
        <fullName evidence="1">Uncharacterized protein</fullName>
    </submittedName>
</protein>
<accession>A0A552KS68</accession>